<feature type="domain" description="Sieve element occlusion N-terminal" evidence="1">
    <location>
        <begin position="16"/>
        <end position="268"/>
    </location>
</feature>
<reference evidence="4" key="1">
    <citation type="submission" date="2024-07" db="EMBL/GenBank/DDBJ databases">
        <title>Two chromosome-level genome assemblies of Korean endemic species Abeliophyllum distichum and Forsythia ovata (Oleaceae).</title>
        <authorList>
            <person name="Jang H."/>
        </authorList>
    </citation>
    <scope>NUCLEOTIDE SEQUENCE [LARGE SCALE GENOMIC DNA]</scope>
</reference>
<dbReference type="Proteomes" id="UP001604336">
    <property type="component" value="Unassembled WGS sequence"/>
</dbReference>
<feature type="domain" description="Sieve element occlusion C-terminal" evidence="2">
    <location>
        <begin position="441"/>
        <end position="671"/>
    </location>
</feature>
<accession>A0ABD1U3P4</accession>
<dbReference type="EMBL" id="JBFOLK010000004">
    <property type="protein sequence ID" value="KAL2519624.1"/>
    <property type="molecule type" value="Genomic_DNA"/>
</dbReference>
<comment type="caution">
    <text evidence="3">The sequence shown here is derived from an EMBL/GenBank/DDBJ whole genome shotgun (WGS) entry which is preliminary data.</text>
</comment>
<dbReference type="PANTHER" id="PTHR33232:SF11">
    <property type="entry name" value="PROTEIN SIEVE ELEMENT OCCLUSION C"/>
    <property type="match status" value="1"/>
</dbReference>
<evidence type="ECO:0000259" key="1">
    <source>
        <dbReference type="Pfam" id="PF14576"/>
    </source>
</evidence>
<dbReference type="InterPro" id="IPR039299">
    <property type="entry name" value="SEOA"/>
</dbReference>
<proteinExistence type="predicted"/>
<dbReference type="InterPro" id="IPR027942">
    <property type="entry name" value="SEO_N"/>
</dbReference>
<name>A0ABD1U3P4_9LAMI</name>
<sequence length="674" mass="77450">MSSLGNERFDSSSLLDDFLIREIMLTHDPDGRQLNSELLIRLVESIFCSTLSDVSDAQSGADNVESIDMIGSEEPLGRTIYKISHEILCRCFEHENLHTKTMGLLEMVSHFRWEAKAVLVLAAFMTSYGVFWLIKRLQSDNVLALSLAILKRLPRDTTMFDPKLKALTSLIDCLVKVTKLVIMIESLPMSRDRKAMAMTNSKIYMATYWIIRSILELSSQIADLRSLRHEQVYSNAKIVAAWALYSLGNKLYSLCHDLEEQIETNLQEKLVNVFKQNHTDNQEVLQTLFSLKNELPFRDHSSQKKMDIFELKNKVVILLISKPELLPIDKLLFLVQQTYDHPQHKEIEENYDILWVPIPSANEWSLDDKRIFEFFSCSLPWFSIRQPWTLKSAVVNFIKQEWNFKEEPLMVVIDVNGMVTNSNAMDMVWIWGAKAFPFSTSREKELLEQENWSLELMTNGISPLLITGVEEGKNICIYGSENMDWIREFTAKMKKIKDAGTQLQLVYVGCRNSTNQNIQNNILDIINQEKLSTSLTSAKIHFFWFRLECIKRSMTHQENTDQIAKEVAEFLDFGENKEGWAVFGRVSSTDHVIKLSGEKLVEFFDLFSVWGENVAELGFVGAIESALKTSFPSEPCNHTELVPYEEGLIETKVICGICKRPMKKFVVYKCDVAA</sequence>
<evidence type="ECO:0000313" key="3">
    <source>
        <dbReference type="EMBL" id="KAL2519624.1"/>
    </source>
</evidence>
<organism evidence="3 4">
    <name type="scientific">Abeliophyllum distichum</name>
    <dbReference type="NCBI Taxonomy" id="126358"/>
    <lineage>
        <taxon>Eukaryota</taxon>
        <taxon>Viridiplantae</taxon>
        <taxon>Streptophyta</taxon>
        <taxon>Embryophyta</taxon>
        <taxon>Tracheophyta</taxon>
        <taxon>Spermatophyta</taxon>
        <taxon>Magnoliopsida</taxon>
        <taxon>eudicotyledons</taxon>
        <taxon>Gunneridae</taxon>
        <taxon>Pentapetalae</taxon>
        <taxon>asterids</taxon>
        <taxon>lamiids</taxon>
        <taxon>Lamiales</taxon>
        <taxon>Oleaceae</taxon>
        <taxon>Forsythieae</taxon>
        <taxon>Abeliophyllum</taxon>
    </lineage>
</organism>
<keyword evidence="4" id="KW-1185">Reference proteome</keyword>
<evidence type="ECO:0000259" key="2">
    <source>
        <dbReference type="Pfam" id="PF14577"/>
    </source>
</evidence>
<dbReference type="Pfam" id="PF14577">
    <property type="entry name" value="SEO_C"/>
    <property type="match status" value="1"/>
</dbReference>
<gene>
    <name evidence="3" type="ORF">Adt_15871</name>
</gene>
<dbReference type="PANTHER" id="PTHR33232">
    <property type="entry name" value="PROTEIN SIEVE ELEMENT OCCLUSION B-LIKE"/>
    <property type="match status" value="1"/>
</dbReference>
<protein>
    <recommendedName>
        <fullName evidence="5">Protein SIEVE ELEMENT OCCLUSION C</fullName>
    </recommendedName>
</protein>
<evidence type="ECO:0000313" key="4">
    <source>
        <dbReference type="Proteomes" id="UP001604336"/>
    </source>
</evidence>
<evidence type="ECO:0008006" key="5">
    <source>
        <dbReference type="Google" id="ProtNLM"/>
    </source>
</evidence>
<dbReference type="AlphaFoldDB" id="A0ABD1U3P4"/>
<dbReference type="Pfam" id="PF14576">
    <property type="entry name" value="SEO_N"/>
    <property type="match status" value="1"/>
</dbReference>
<dbReference type="InterPro" id="IPR027944">
    <property type="entry name" value="SEO_C"/>
</dbReference>